<comment type="caution">
    <text evidence="1">The sequence shown here is derived from an EMBL/GenBank/DDBJ whole genome shotgun (WGS) entry which is preliminary data.</text>
</comment>
<accession>A0A367RQ18</accession>
<reference evidence="1 2" key="1">
    <citation type="submission" date="2016-04" db="EMBL/GenBank/DDBJ databases">
        <authorList>
            <person name="Evans L.H."/>
            <person name="Alamgir A."/>
            <person name="Owens N."/>
            <person name="Weber N.D."/>
            <person name="Virtaneva K."/>
            <person name="Barbian K."/>
            <person name="Babar A."/>
            <person name="Rosenke K."/>
        </authorList>
    </citation>
    <scope>NUCLEOTIDE SEQUENCE [LARGE SCALE GENOMIC DNA]</scope>
    <source>
        <strain evidence="1">NIES-2108</strain>
    </source>
</reference>
<dbReference type="Proteomes" id="UP000252085">
    <property type="component" value="Unassembled WGS sequence"/>
</dbReference>
<evidence type="ECO:0000313" key="2">
    <source>
        <dbReference type="Proteomes" id="UP000252085"/>
    </source>
</evidence>
<dbReference type="AlphaFoldDB" id="A0A367RQ18"/>
<proteinExistence type="predicted"/>
<name>A0A367RQ18_NOSPU</name>
<organism evidence="1 2">
    <name type="scientific">Nostoc punctiforme NIES-2108</name>
    <dbReference type="NCBI Taxonomy" id="1356359"/>
    <lineage>
        <taxon>Bacteria</taxon>
        <taxon>Bacillati</taxon>
        <taxon>Cyanobacteriota</taxon>
        <taxon>Cyanophyceae</taxon>
        <taxon>Nostocales</taxon>
        <taxon>Nostocaceae</taxon>
        <taxon>Nostoc</taxon>
    </lineage>
</organism>
<protein>
    <submittedName>
        <fullName evidence="1">Uncharacterized protein</fullName>
    </submittedName>
</protein>
<dbReference type="EMBL" id="LXQE01000125">
    <property type="protein sequence ID" value="RCJ38109.1"/>
    <property type="molecule type" value="Genomic_DNA"/>
</dbReference>
<evidence type="ECO:0000313" key="1">
    <source>
        <dbReference type="EMBL" id="RCJ38109.1"/>
    </source>
</evidence>
<sequence length="218" mass="24653">MAGYYQNATQEREANLARLNADTARITGEILAEKKKVDDEARAKVISRQATMKFLRQFISTALRFGNLTSSQVNIYLTNYRKEYGDNALVAEYLSLAIQLITHPQTGVESTTARCGNGGLIWRGQTYKNCRELHEALVSLLADFDPFDNNIVWLEYLLQDLYEDDSKLAAAPFRDTWQTEVNLIKRLVEQSKNAIEIPNMDSLTSDDLFIIEGITGGF</sequence>
<gene>
    <name evidence="1" type="ORF">A6769_10170</name>
</gene>